<reference evidence="1" key="2">
    <citation type="journal article" date="2023" name="IMA Fungus">
        <title>Comparative genomic study of the Penicillium genus elucidates a diverse pangenome and 15 lateral gene transfer events.</title>
        <authorList>
            <person name="Petersen C."/>
            <person name="Sorensen T."/>
            <person name="Nielsen M.R."/>
            <person name="Sondergaard T.E."/>
            <person name="Sorensen J.L."/>
            <person name="Fitzpatrick D.A."/>
            <person name="Frisvad J.C."/>
            <person name="Nielsen K.L."/>
        </authorList>
    </citation>
    <scope>NUCLEOTIDE SEQUENCE</scope>
    <source>
        <strain evidence="1">IBT 23319</strain>
    </source>
</reference>
<evidence type="ECO:0000313" key="2">
    <source>
        <dbReference type="Proteomes" id="UP001147733"/>
    </source>
</evidence>
<reference evidence="1" key="1">
    <citation type="submission" date="2022-11" db="EMBL/GenBank/DDBJ databases">
        <authorList>
            <person name="Petersen C."/>
        </authorList>
    </citation>
    <scope>NUCLEOTIDE SEQUENCE</scope>
    <source>
        <strain evidence="1">IBT 23319</strain>
    </source>
</reference>
<accession>A0A9W9NMS0</accession>
<sequence length="62" mass="6531">MYEGGYLNCRPQMLRDSTVDQLGENSYMIGFNSPEQPLATVGNPAVAPSGAVAEQVLESGVA</sequence>
<dbReference type="GeneID" id="81388458"/>
<gene>
    <name evidence="1" type="ORF">N7469_010386</name>
</gene>
<protein>
    <submittedName>
        <fullName evidence="1">Uncharacterized protein</fullName>
    </submittedName>
</protein>
<dbReference type="AlphaFoldDB" id="A0A9W9NMS0"/>
<evidence type="ECO:0000313" key="1">
    <source>
        <dbReference type="EMBL" id="KAJ5221499.1"/>
    </source>
</evidence>
<proteinExistence type="predicted"/>
<dbReference type="RefSeq" id="XP_056496422.1">
    <property type="nucleotide sequence ID" value="XM_056649291.1"/>
</dbReference>
<comment type="caution">
    <text evidence="1">The sequence shown here is derived from an EMBL/GenBank/DDBJ whole genome shotgun (WGS) entry which is preliminary data.</text>
</comment>
<name>A0A9W9NMS0_PENCI</name>
<organism evidence="1 2">
    <name type="scientific">Penicillium citrinum</name>
    <dbReference type="NCBI Taxonomy" id="5077"/>
    <lineage>
        <taxon>Eukaryota</taxon>
        <taxon>Fungi</taxon>
        <taxon>Dikarya</taxon>
        <taxon>Ascomycota</taxon>
        <taxon>Pezizomycotina</taxon>
        <taxon>Eurotiomycetes</taxon>
        <taxon>Eurotiomycetidae</taxon>
        <taxon>Eurotiales</taxon>
        <taxon>Aspergillaceae</taxon>
        <taxon>Penicillium</taxon>
    </lineage>
</organism>
<keyword evidence="2" id="KW-1185">Reference proteome</keyword>
<dbReference type="Proteomes" id="UP001147733">
    <property type="component" value="Unassembled WGS sequence"/>
</dbReference>
<dbReference type="EMBL" id="JAPQKT010000009">
    <property type="protein sequence ID" value="KAJ5221499.1"/>
    <property type="molecule type" value="Genomic_DNA"/>
</dbReference>